<dbReference type="EMBL" id="NCQP01000001">
    <property type="protein sequence ID" value="OWJ55271.1"/>
    <property type="molecule type" value="Genomic_DNA"/>
</dbReference>
<sequence>MPQLSTGLIIAGAYADKLRRVLFAQLKNDIKSGKIDSKQVARRAGEMNRLLFEILVNRLKLDKGDAVRIRVEYELKDGDIVWRLNTLRIEAFRRIPDSDIEKAIRDVVEKAEDVLARPETEEERLWTTRTEAEVEHEIKESQKQEKPPVELAEAIVYGRTRRGEHLAILKDENENNVGLAILSGQDNITRIVVVLVPGKDAYKTELTVDTKIEELSNNPEKIVEAVKHASFEKISRSEAEKIIREKMEEML</sequence>
<accession>A0A211YQP1</accession>
<dbReference type="Pfam" id="PF10015">
    <property type="entry name" value="ThermoDBP-RP_arch"/>
    <property type="match status" value="1"/>
</dbReference>
<evidence type="ECO:0000313" key="2">
    <source>
        <dbReference type="Proteomes" id="UP000196694"/>
    </source>
</evidence>
<name>A0A211YQP1_9CREN</name>
<keyword evidence="2" id="KW-1185">Reference proteome</keyword>
<reference evidence="1 2" key="1">
    <citation type="submission" date="2017-05" db="EMBL/GenBank/DDBJ databases">
        <title>The draft genome of the hyperthermophilic archaeon 'Pyrodictium delaneyi strain Hulk', an iron and nitrate reducer, reveals the capacity for sulfate reduction.</title>
        <authorList>
            <person name="Demey L.M."/>
            <person name="Miller C."/>
            <person name="Manzella M."/>
            <person name="Reguera G."/>
            <person name="Kashefi K."/>
        </authorList>
    </citation>
    <scope>NUCLEOTIDE SEQUENCE [LARGE SCALE GENOMIC DNA]</scope>
    <source>
        <strain evidence="1 2">Hulk</strain>
    </source>
</reference>
<organism evidence="1 2">
    <name type="scientific">Pyrodictium delaneyi</name>
    <dbReference type="NCBI Taxonomy" id="1273541"/>
    <lineage>
        <taxon>Archaea</taxon>
        <taxon>Thermoproteota</taxon>
        <taxon>Thermoprotei</taxon>
        <taxon>Desulfurococcales</taxon>
        <taxon>Pyrodictiaceae</taxon>
        <taxon>Pyrodictium</taxon>
    </lineage>
</organism>
<comment type="caution">
    <text evidence="1">The sequence shown here is derived from an EMBL/GenBank/DDBJ whole genome shotgun (WGS) entry which is preliminary data.</text>
</comment>
<dbReference type="Proteomes" id="UP000196694">
    <property type="component" value="Unassembled WGS sequence"/>
</dbReference>
<dbReference type="InterPro" id="IPR017140">
    <property type="entry name" value="ThermoDBP-RPs_arc"/>
</dbReference>
<protein>
    <recommendedName>
        <fullName evidence="3">DUF2258 domain-containing protein</fullName>
    </recommendedName>
</protein>
<dbReference type="RefSeq" id="WP_088171666.1">
    <property type="nucleotide sequence ID" value="NZ_NCQP01000001.1"/>
</dbReference>
<evidence type="ECO:0000313" key="1">
    <source>
        <dbReference type="EMBL" id="OWJ55271.1"/>
    </source>
</evidence>
<gene>
    <name evidence="1" type="ORF">Pdsh_00105</name>
</gene>
<proteinExistence type="predicted"/>
<dbReference type="AlphaFoldDB" id="A0A211YQP1"/>
<evidence type="ECO:0008006" key="3">
    <source>
        <dbReference type="Google" id="ProtNLM"/>
    </source>
</evidence>